<dbReference type="InterPro" id="IPR050573">
    <property type="entry name" value="SDH/FRD_Iron-Sulfur"/>
</dbReference>
<evidence type="ECO:0000313" key="12">
    <source>
        <dbReference type="EMBL" id="TWW01452.1"/>
    </source>
</evidence>
<dbReference type="Pfam" id="PF13183">
    <property type="entry name" value="Fer4_8"/>
    <property type="match status" value="1"/>
</dbReference>
<feature type="domain" description="4Fe-4S ferredoxin-type" evidence="11">
    <location>
        <begin position="155"/>
        <end position="185"/>
    </location>
</feature>
<dbReference type="SUPFAM" id="SSF54292">
    <property type="entry name" value="2Fe-2S ferredoxin-like"/>
    <property type="match status" value="1"/>
</dbReference>
<comment type="cofactor">
    <cofactor evidence="10">
        <name>[2Fe-2S] cluster</name>
        <dbReference type="ChEBI" id="CHEBI:190135"/>
    </cofactor>
</comment>
<dbReference type="RefSeq" id="WP_146304184.1">
    <property type="nucleotide sequence ID" value="NZ_VOHS01000004.1"/>
</dbReference>
<dbReference type="PANTHER" id="PTHR11921">
    <property type="entry name" value="SUCCINATE DEHYDROGENASE IRON-SULFUR PROTEIN"/>
    <property type="match status" value="1"/>
</dbReference>
<evidence type="ECO:0000256" key="3">
    <source>
        <dbReference type="ARBA" id="ARBA00009433"/>
    </source>
</evidence>
<dbReference type="PROSITE" id="PS51379">
    <property type="entry name" value="4FE4S_FER_2"/>
    <property type="match status" value="1"/>
</dbReference>
<dbReference type="InterPro" id="IPR025192">
    <property type="entry name" value="Succ_DH/fum_Rdtase_N"/>
</dbReference>
<dbReference type="NCBIfam" id="NF005746">
    <property type="entry name" value="PRK07570.1"/>
    <property type="match status" value="1"/>
</dbReference>
<dbReference type="InterPro" id="IPR017896">
    <property type="entry name" value="4Fe4S_Fe-S-bd"/>
</dbReference>
<evidence type="ECO:0000256" key="4">
    <source>
        <dbReference type="ARBA" id="ARBA00022485"/>
    </source>
</evidence>
<evidence type="ECO:0000256" key="9">
    <source>
        <dbReference type="ARBA" id="ARBA00023014"/>
    </source>
</evidence>
<evidence type="ECO:0000259" key="11">
    <source>
        <dbReference type="PROSITE" id="PS51379"/>
    </source>
</evidence>
<dbReference type="GO" id="GO:0006099">
    <property type="term" value="P:tricarboxylic acid cycle"/>
    <property type="evidence" value="ECO:0007669"/>
    <property type="project" value="InterPro"/>
</dbReference>
<organism evidence="12 13">
    <name type="scientific">Chitinophaga pinensis</name>
    <dbReference type="NCBI Taxonomy" id="79329"/>
    <lineage>
        <taxon>Bacteria</taxon>
        <taxon>Pseudomonadati</taxon>
        <taxon>Bacteroidota</taxon>
        <taxon>Chitinophagia</taxon>
        <taxon>Chitinophagales</taxon>
        <taxon>Chitinophagaceae</taxon>
        <taxon>Chitinophaga</taxon>
    </lineage>
</organism>
<keyword evidence="4" id="KW-0004">4Fe-4S</keyword>
<comment type="similarity">
    <text evidence="3">Belongs to the succinate dehydrogenase/fumarate reductase iron-sulfur protein family.</text>
</comment>
<reference evidence="12 13" key="1">
    <citation type="submission" date="2019-08" db="EMBL/GenBank/DDBJ databases">
        <title>Whole genome sequencing of chitin degrading bacteria Chitinophaga pinensis YS16.</title>
        <authorList>
            <person name="Singh R.P."/>
            <person name="Manchanda G."/>
            <person name="Maurya I.K."/>
            <person name="Joshi N.K."/>
            <person name="Srivastava A.K."/>
        </authorList>
    </citation>
    <scope>NUCLEOTIDE SEQUENCE [LARGE SCALE GENOMIC DNA]</scope>
    <source>
        <strain evidence="12 13">YS-16</strain>
    </source>
</reference>
<accession>A0A5C6LXC5</accession>
<comment type="cofactor">
    <cofactor evidence="1">
        <name>[3Fe-4S] cluster</name>
        <dbReference type="ChEBI" id="CHEBI:21137"/>
    </cofactor>
</comment>
<evidence type="ECO:0000313" key="13">
    <source>
        <dbReference type="Proteomes" id="UP000318815"/>
    </source>
</evidence>
<evidence type="ECO:0000256" key="10">
    <source>
        <dbReference type="ARBA" id="ARBA00034078"/>
    </source>
</evidence>
<dbReference type="GO" id="GO:0046872">
    <property type="term" value="F:metal ion binding"/>
    <property type="evidence" value="ECO:0007669"/>
    <property type="project" value="UniProtKB-KW"/>
</dbReference>
<dbReference type="PROSITE" id="PS00197">
    <property type="entry name" value="2FE2S_FER_1"/>
    <property type="match status" value="1"/>
</dbReference>
<evidence type="ECO:0000256" key="5">
    <source>
        <dbReference type="ARBA" id="ARBA00022714"/>
    </source>
</evidence>
<keyword evidence="7" id="KW-0560">Oxidoreductase</keyword>
<dbReference type="GO" id="GO:0022904">
    <property type="term" value="P:respiratory electron transport chain"/>
    <property type="evidence" value="ECO:0007669"/>
    <property type="project" value="TreeGrafter"/>
</dbReference>
<dbReference type="Gene3D" id="3.10.20.30">
    <property type="match status" value="1"/>
</dbReference>
<proteinExistence type="inferred from homology"/>
<gene>
    <name evidence="12" type="ORF">FEF09_05505</name>
</gene>
<dbReference type="GO" id="GO:0016491">
    <property type="term" value="F:oxidoreductase activity"/>
    <property type="evidence" value="ECO:0007669"/>
    <property type="project" value="UniProtKB-KW"/>
</dbReference>
<dbReference type="Pfam" id="PF13085">
    <property type="entry name" value="Fer2_3"/>
    <property type="match status" value="1"/>
</dbReference>
<dbReference type="InterPro" id="IPR036010">
    <property type="entry name" value="2Fe-2S_ferredoxin-like_sf"/>
</dbReference>
<keyword evidence="5" id="KW-0001">2Fe-2S</keyword>
<dbReference type="OrthoDB" id="9804391at2"/>
<dbReference type="GO" id="GO:0009055">
    <property type="term" value="F:electron transfer activity"/>
    <property type="evidence" value="ECO:0007669"/>
    <property type="project" value="InterPro"/>
</dbReference>
<dbReference type="GO" id="GO:0051539">
    <property type="term" value="F:4 iron, 4 sulfur cluster binding"/>
    <property type="evidence" value="ECO:0007669"/>
    <property type="project" value="UniProtKB-KW"/>
</dbReference>
<dbReference type="InterPro" id="IPR012675">
    <property type="entry name" value="Beta-grasp_dom_sf"/>
</dbReference>
<dbReference type="EMBL" id="VOHS01000004">
    <property type="protein sequence ID" value="TWW01452.1"/>
    <property type="molecule type" value="Genomic_DNA"/>
</dbReference>
<keyword evidence="13" id="KW-1185">Reference proteome</keyword>
<dbReference type="NCBIfam" id="TIGR00384">
    <property type="entry name" value="dhsB"/>
    <property type="match status" value="1"/>
</dbReference>
<dbReference type="SUPFAM" id="SSF46548">
    <property type="entry name" value="alpha-helical ferredoxin"/>
    <property type="match status" value="1"/>
</dbReference>
<dbReference type="Gene3D" id="1.10.1060.10">
    <property type="entry name" value="Alpha-helical ferredoxin"/>
    <property type="match status" value="1"/>
</dbReference>
<name>A0A5C6LXC5_9BACT</name>
<protein>
    <submittedName>
        <fullName evidence="12">Succinate dehydrogenase/fumarate reductase iron-sulfur subunit</fullName>
    </submittedName>
</protein>
<keyword evidence="8" id="KW-0408">Iron</keyword>
<evidence type="ECO:0000256" key="6">
    <source>
        <dbReference type="ARBA" id="ARBA00022723"/>
    </source>
</evidence>
<dbReference type="Proteomes" id="UP000318815">
    <property type="component" value="Unassembled WGS sequence"/>
</dbReference>
<comment type="cofactor">
    <cofactor evidence="2">
        <name>[4Fe-4S] cluster</name>
        <dbReference type="ChEBI" id="CHEBI:49883"/>
    </cofactor>
</comment>
<dbReference type="AlphaFoldDB" id="A0A5C6LXC5"/>
<dbReference type="GO" id="GO:0051537">
    <property type="term" value="F:2 iron, 2 sulfur cluster binding"/>
    <property type="evidence" value="ECO:0007669"/>
    <property type="project" value="UniProtKB-KW"/>
</dbReference>
<dbReference type="InterPro" id="IPR004489">
    <property type="entry name" value="Succ_DH/fum_Rdtase_Fe-S"/>
</dbReference>
<comment type="caution">
    <text evidence="12">The sequence shown here is derived from an EMBL/GenBank/DDBJ whole genome shotgun (WGS) entry which is preliminary data.</text>
</comment>
<dbReference type="InterPro" id="IPR006058">
    <property type="entry name" value="2Fe2S_fd_BS"/>
</dbReference>
<dbReference type="InterPro" id="IPR009051">
    <property type="entry name" value="Helical_ferredxn"/>
</dbReference>
<sequence length="254" mass="27601">MEHYNMNLTLKVWRQKNTDAQGHFESYQVPGVSSEMSFLEMFDVLNERLINEGKEPIAFDHDCREGICGACSMHINGRAHGPWSGTTTCQLHMRAFKDGDTITVEPWRAGAFPVVKDLTVDRGAFDRIISAGGYVSVNTGNAQDANNILVPKDKADQAFAAAACIGCGACVAACKNSSAMLFVSAKVSQLALLPQGQPEKKTRALNMIAQMDSEGFGSCTNTGACEAECPKEISLTNIARLNREYITAGFTYEK</sequence>
<dbReference type="PANTHER" id="PTHR11921:SF41">
    <property type="entry name" value="SUCCINATE DEHYDROGENASE"/>
    <property type="match status" value="1"/>
</dbReference>
<evidence type="ECO:0000256" key="2">
    <source>
        <dbReference type="ARBA" id="ARBA00001966"/>
    </source>
</evidence>
<evidence type="ECO:0000256" key="1">
    <source>
        <dbReference type="ARBA" id="ARBA00001927"/>
    </source>
</evidence>
<evidence type="ECO:0000256" key="7">
    <source>
        <dbReference type="ARBA" id="ARBA00023002"/>
    </source>
</evidence>
<keyword evidence="6" id="KW-0479">Metal-binding</keyword>
<evidence type="ECO:0000256" key="8">
    <source>
        <dbReference type="ARBA" id="ARBA00023004"/>
    </source>
</evidence>
<keyword evidence="9" id="KW-0411">Iron-sulfur</keyword>